<evidence type="ECO:0000256" key="1">
    <source>
        <dbReference type="ARBA" id="ARBA00022801"/>
    </source>
</evidence>
<dbReference type="AlphaFoldDB" id="A0A0F9WMJ2"/>
<dbReference type="InterPro" id="IPR027417">
    <property type="entry name" value="P-loop_NTPase"/>
</dbReference>
<dbReference type="Pfam" id="PF00176">
    <property type="entry name" value="SNF2-rel_dom"/>
    <property type="match status" value="1"/>
</dbReference>
<keyword evidence="1" id="KW-0378">Hydrolase</keyword>
<name>A0A0F9WMJ2_9ZZZZ</name>
<dbReference type="GO" id="GO:0031297">
    <property type="term" value="P:replication fork processing"/>
    <property type="evidence" value="ECO:0007669"/>
    <property type="project" value="TreeGrafter"/>
</dbReference>
<dbReference type="GO" id="GO:0016787">
    <property type="term" value="F:hydrolase activity"/>
    <property type="evidence" value="ECO:0007669"/>
    <property type="project" value="UniProtKB-KW"/>
</dbReference>
<reference evidence="3" key="1">
    <citation type="journal article" date="2015" name="Nature">
        <title>Complex archaea that bridge the gap between prokaryotes and eukaryotes.</title>
        <authorList>
            <person name="Spang A."/>
            <person name="Saw J.H."/>
            <person name="Jorgensen S.L."/>
            <person name="Zaremba-Niedzwiedzka K."/>
            <person name="Martijn J."/>
            <person name="Lind A.E."/>
            <person name="van Eijk R."/>
            <person name="Schleper C."/>
            <person name="Guy L."/>
            <person name="Ettema T.J."/>
        </authorList>
    </citation>
    <scope>NUCLEOTIDE SEQUENCE</scope>
</reference>
<dbReference type="InterPro" id="IPR038718">
    <property type="entry name" value="SNF2-like_sf"/>
</dbReference>
<gene>
    <name evidence="3" type="ORF">LCGC14_0336730</name>
</gene>
<dbReference type="Gene3D" id="3.40.50.10810">
    <property type="entry name" value="Tandem AAA-ATPase domain"/>
    <property type="match status" value="1"/>
</dbReference>
<sequence length="472" mass="53122">METTLEIHQPPIRVLECKRHQVAAYWFAFDKPATMLAMDMGTMKSKVAIDLMANWDCQTALVICPKSVLGVWRREFAKHGGGRFDVCILDKGTVKEKTARAADHINNRRGPRVVVVNYESARVKEFAQRALRPRWDCVILDESARVKAHNTKQSKFVAKLGLHAKRRLCLTGTPMPNTPLDLFGQFKFLDPSIFGTLWTPFKARYAVTGCAAIPQMITGYQNQDELKYLMNTISFRVGAEVLDLPPEQHHVRTFALCPKAMRHYRDLEQEMITAVADGVCTVANCLVKTIRLRQATSGYVVEDDTKRIHRIDDGRQTELMDTLATIDLMDPDELHPPIVVFAHFTHDLSRISEVAEGLGRRYGEISGANKDGLTSNATMSPDIDLLGVQIQAGGVGVDLTRARYAIYYSQTYSLGDYLQSLARLNRPGQTRPVSYYHLVAENTIDVKVREALEKKQKVVDVILDVFKTKGRA</sequence>
<dbReference type="PROSITE" id="PS51192">
    <property type="entry name" value="HELICASE_ATP_BIND_1"/>
    <property type="match status" value="1"/>
</dbReference>
<dbReference type="SUPFAM" id="SSF52540">
    <property type="entry name" value="P-loop containing nucleoside triphosphate hydrolases"/>
    <property type="match status" value="2"/>
</dbReference>
<dbReference type="GO" id="GO:0006281">
    <property type="term" value="P:DNA repair"/>
    <property type="evidence" value="ECO:0007669"/>
    <property type="project" value="TreeGrafter"/>
</dbReference>
<evidence type="ECO:0000259" key="2">
    <source>
        <dbReference type="PROSITE" id="PS51192"/>
    </source>
</evidence>
<dbReference type="PANTHER" id="PTHR45766">
    <property type="entry name" value="DNA ANNEALING HELICASE AND ENDONUCLEASE ZRANB3 FAMILY MEMBER"/>
    <property type="match status" value="1"/>
</dbReference>
<dbReference type="InterPro" id="IPR000330">
    <property type="entry name" value="SNF2_N"/>
</dbReference>
<dbReference type="InterPro" id="IPR014001">
    <property type="entry name" value="Helicase_ATP-bd"/>
</dbReference>
<proteinExistence type="predicted"/>
<protein>
    <recommendedName>
        <fullName evidence="2">Helicase ATP-binding domain-containing protein</fullName>
    </recommendedName>
</protein>
<feature type="domain" description="Helicase ATP-binding" evidence="2">
    <location>
        <begin position="25"/>
        <end position="192"/>
    </location>
</feature>
<accession>A0A0F9WMJ2</accession>
<comment type="caution">
    <text evidence="3">The sequence shown here is derived from an EMBL/GenBank/DDBJ whole genome shotgun (WGS) entry which is preliminary data.</text>
</comment>
<evidence type="ECO:0000313" key="3">
    <source>
        <dbReference type="EMBL" id="KKN79818.1"/>
    </source>
</evidence>
<dbReference type="GO" id="GO:0005524">
    <property type="term" value="F:ATP binding"/>
    <property type="evidence" value="ECO:0007669"/>
    <property type="project" value="InterPro"/>
</dbReference>
<organism evidence="3">
    <name type="scientific">marine sediment metagenome</name>
    <dbReference type="NCBI Taxonomy" id="412755"/>
    <lineage>
        <taxon>unclassified sequences</taxon>
        <taxon>metagenomes</taxon>
        <taxon>ecological metagenomes</taxon>
    </lineage>
</organism>
<dbReference type="Gene3D" id="3.40.50.300">
    <property type="entry name" value="P-loop containing nucleotide triphosphate hydrolases"/>
    <property type="match status" value="1"/>
</dbReference>
<dbReference type="PANTHER" id="PTHR45766:SF6">
    <property type="entry name" value="SWI_SNF-RELATED MATRIX-ASSOCIATED ACTIN-DEPENDENT REGULATOR OF CHROMATIN SUBFAMILY A-LIKE PROTEIN 1"/>
    <property type="match status" value="1"/>
</dbReference>
<dbReference type="SMART" id="SM00487">
    <property type="entry name" value="DEXDc"/>
    <property type="match status" value="1"/>
</dbReference>
<dbReference type="EMBL" id="LAZR01000242">
    <property type="protein sequence ID" value="KKN79818.1"/>
    <property type="molecule type" value="Genomic_DNA"/>
</dbReference>